<evidence type="ECO:0000313" key="2">
    <source>
        <dbReference type="EMBL" id="KAG5295807.1"/>
    </source>
</evidence>
<sequence length="141" mass="15657">MYMYMYMYICTGAATSSRTTHAHTTSNACIAGPPPLEIVVQVTLNPGQTKPNQTLPPHHHTSQVGKEKRKKKNQIKKQIKINRGSGQGGPGWRKKGARRNSFFHTCNACCTLHAARSKPSAATRNERGRRMAINKYPSNPL</sequence>
<organism evidence="2 3">
    <name type="scientific">Ajellomyces capsulatus</name>
    <name type="common">Darling's disease fungus</name>
    <name type="synonym">Histoplasma capsulatum</name>
    <dbReference type="NCBI Taxonomy" id="5037"/>
    <lineage>
        <taxon>Eukaryota</taxon>
        <taxon>Fungi</taxon>
        <taxon>Dikarya</taxon>
        <taxon>Ascomycota</taxon>
        <taxon>Pezizomycotina</taxon>
        <taxon>Eurotiomycetes</taxon>
        <taxon>Eurotiomycetidae</taxon>
        <taxon>Onygenales</taxon>
        <taxon>Ajellomycetaceae</taxon>
        <taxon>Histoplasma</taxon>
    </lineage>
</organism>
<proteinExistence type="predicted"/>
<comment type="caution">
    <text evidence="2">The sequence shown here is derived from an EMBL/GenBank/DDBJ whole genome shotgun (WGS) entry which is preliminary data.</text>
</comment>
<feature type="compositionally biased region" description="Polar residues" evidence="1">
    <location>
        <begin position="46"/>
        <end position="55"/>
    </location>
</feature>
<feature type="compositionally biased region" description="Basic residues" evidence="1">
    <location>
        <begin position="57"/>
        <end position="80"/>
    </location>
</feature>
<feature type="region of interest" description="Disordered" evidence="1">
    <location>
        <begin position="46"/>
        <end position="97"/>
    </location>
</feature>
<accession>A0A8H7YQG7</accession>
<dbReference type="AlphaFoldDB" id="A0A8H7YQG7"/>
<protein>
    <submittedName>
        <fullName evidence="2">Uncharacterized protein</fullName>
    </submittedName>
</protein>
<dbReference type="Proteomes" id="UP000670092">
    <property type="component" value="Unassembled WGS sequence"/>
</dbReference>
<dbReference type="EMBL" id="JAEVHI010000003">
    <property type="protein sequence ID" value="KAG5295807.1"/>
    <property type="molecule type" value="Genomic_DNA"/>
</dbReference>
<reference evidence="2 3" key="1">
    <citation type="submission" date="2021-01" db="EMBL/GenBank/DDBJ databases">
        <title>Chromosome-level genome assembly of a human fungal pathogen reveals clustering of transcriptionally co-regulated genes.</title>
        <authorList>
            <person name="Voorhies M."/>
            <person name="Cohen S."/>
            <person name="Shea T.P."/>
            <person name="Petrus S."/>
            <person name="Munoz J.F."/>
            <person name="Poplawski S."/>
            <person name="Goldman W.E."/>
            <person name="Michael T."/>
            <person name="Cuomo C.A."/>
            <person name="Sil A."/>
            <person name="Beyhan S."/>
        </authorList>
    </citation>
    <scope>NUCLEOTIDE SEQUENCE [LARGE SCALE GENOMIC DNA]</scope>
    <source>
        <strain evidence="2 3">G184AR</strain>
    </source>
</reference>
<feature type="region of interest" description="Disordered" evidence="1">
    <location>
        <begin position="116"/>
        <end position="141"/>
    </location>
</feature>
<evidence type="ECO:0000313" key="3">
    <source>
        <dbReference type="Proteomes" id="UP000670092"/>
    </source>
</evidence>
<dbReference type="VEuPathDB" id="FungiDB:I7I52_06202"/>
<evidence type="ECO:0000256" key="1">
    <source>
        <dbReference type="SAM" id="MobiDB-lite"/>
    </source>
</evidence>
<name>A0A8H7YQG7_AJECA</name>
<gene>
    <name evidence="2" type="ORF">I7I52_06202</name>
</gene>